<organism evidence="2 3">
    <name type="scientific">Oryza sativa subsp. japonica</name>
    <name type="common">Rice</name>
    <dbReference type="NCBI Taxonomy" id="39947"/>
    <lineage>
        <taxon>Eukaryota</taxon>
        <taxon>Viridiplantae</taxon>
        <taxon>Streptophyta</taxon>
        <taxon>Embryophyta</taxon>
        <taxon>Tracheophyta</taxon>
        <taxon>Spermatophyta</taxon>
        <taxon>Magnoliopsida</taxon>
        <taxon>Liliopsida</taxon>
        <taxon>Poales</taxon>
        <taxon>Poaceae</taxon>
        <taxon>BOP clade</taxon>
        <taxon>Oryzoideae</taxon>
        <taxon>Oryzeae</taxon>
        <taxon>Oryzinae</taxon>
        <taxon>Oryza</taxon>
        <taxon>Oryza sativa</taxon>
    </lineage>
</organism>
<gene>
    <name evidence="2" type="ordered locus">Os10g0322166</name>
    <name evidence="2" type="ORF">OSNPB_100322166</name>
</gene>
<dbReference type="PaxDb" id="39947-A0A0P0XTH8"/>
<evidence type="ECO:0000313" key="3">
    <source>
        <dbReference type="Proteomes" id="UP000059680"/>
    </source>
</evidence>
<dbReference type="InParanoid" id="A0A0P0XTH8"/>
<reference evidence="2 3" key="2">
    <citation type="journal article" date="2013" name="Plant Cell Physiol.">
        <title>Rice Annotation Project Database (RAP-DB): an integrative and interactive database for rice genomics.</title>
        <authorList>
            <person name="Sakai H."/>
            <person name="Lee S.S."/>
            <person name="Tanaka T."/>
            <person name="Numa H."/>
            <person name="Kim J."/>
            <person name="Kawahara Y."/>
            <person name="Wakimoto H."/>
            <person name="Yang C.C."/>
            <person name="Iwamoto M."/>
            <person name="Abe T."/>
            <person name="Yamada Y."/>
            <person name="Muto A."/>
            <person name="Inokuchi H."/>
            <person name="Ikemura T."/>
            <person name="Matsumoto T."/>
            <person name="Sasaki T."/>
            <person name="Itoh T."/>
        </authorList>
    </citation>
    <scope>NUCLEOTIDE SEQUENCE [LARGE SCALE GENOMIC DNA]</scope>
    <source>
        <strain evidence="3">cv. Nipponbare</strain>
    </source>
</reference>
<dbReference type="AlphaFoldDB" id="A0A0P0XTH8"/>
<name>A0A0P0XTH8_ORYSJ</name>
<dbReference type="Proteomes" id="UP000059680">
    <property type="component" value="Chromosome 10"/>
</dbReference>
<reference evidence="2 3" key="3">
    <citation type="journal article" date="2013" name="Rice">
        <title>Improvement of the Oryza sativa Nipponbare reference genome using next generation sequence and optical map data.</title>
        <authorList>
            <person name="Kawahara Y."/>
            <person name="de la Bastide M."/>
            <person name="Hamilton J.P."/>
            <person name="Kanamori H."/>
            <person name="McCombie W.R."/>
            <person name="Ouyang S."/>
            <person name="Schwartz D.C."/>
            <person name="Tanaka T."/>
            <person name="Wu J."/>
            <person name="Zhou S."/>
            <person name="Childs K.L."/>
            <person name="Davidson R.M."/>
            <person name="Lin H."/>
            <person name="Quesada-Ocampo L."/>
            <person name="Vaillancourt B."/>
            <person name="Sakai H."/>
            <person name="Lee S.S."/>
            <person name="Kim J."/>
            <person name="Numa H."/>
            <person name="Itoh T."/>
            <person name="Buell C.R."/>
            <person name="Matsumoto T."/>
        </authorList>
    </citation>
    <scope>NUCLEOTIDE SEQUENCE [LARGE SCALE GENOMIC DNA]</scope>
    <source>
        <strain evidence="3">cv. Nipponbare</strain>
    </source>
</reference>
<keyword evidence="3" id="KW-1185">Reference proteome</keyword>
<evidence type="ECO:0000256" key="1">
    <source>
        <dbReference type="SAM" id="MobiDB-lite"/>
    </source>
</evidence>
<protein>
    <submittedName>
        <fullName evidence="2">Os10g0322166 protein</fullName>
    </submittedName>
</protein>
<proteinExistence type="predicted"/>
<feature type="region of interest" description="Disordered" evidence="1">
    <location>
        <begin position="1"/>
        <end position="23"/>
    </location>
</feature>
<accession>A0A0P0XTH8</accession>
<dbReference type="EMBL" id="AP014966">
    <property type="protein sequence ID" value="BAT10315.1"/>
    <property type="molecule type" value="Genomic_DNA"/>
</dbReference>
<evidence type="ECO:0000313" key="2">
    <source>
        <dbReference type="EMBL" id="BAT10315.1"/>
    </source>
</evidence>
<reference evidence="3" key="1">
    <citation type="journal article" date="2005" name="Nature">
        <title>The map-based sequence of the rice genome.</title>
        <authorList>
            <consortium name="International rice genome sequencing project (IRGSP)"/>
            <person name="Matsumoto T."/>
            <person name="Wu J."/>
            <person name="Kanamori H."/>
            <person name="Katayose Y."/>
            <person name="Fujisawa M."/>
            <person name="Namiki N."/>
            <person name="Mizuno H."/>
            <person name="Yamamoto K."/>
            <person name="Antonio B.A."/>
            <person name="Baba T."/>
            <person name="Sakata K."/>
            <person name="Nagamura Y."/>
            <person name="Aoki H."/>
            <person name="Arikawa K."/>
            <person name="Arita K."/>
            <person name="Bito T."/>
            <person name="Chiden Y."/>
            <person name="Fujitsuka N."/>
            <person name="Fukunaka R."/>
            <person name="Hamada M."/>
            <person name="Harada C."/>
            <person name="Hayashi A."/>
            <person name="Hijishita S."/>
            <person name="Honda M."/>
            <person name="Hosokawa S."/>
            <person name="Ichikawa Y."/>
            <person name="Idonuma A."/>
            <person name="Iijima M."/>
            <person name="Ikeda M."/>
            <person name="Ikeno M."/>
            <person name="Ito K."/>
            <person name="Ito S."/>
            <person name="Ito T."/>
            <person name="Ito Y."/>
            <person name="Ito Y."/>
            <person name="Iwabuchi A."/>
            <person name="Kamiya K."/>
            <person name="Karasawa W."/>
            <person name="Kurita K."/>
            <person name="Katagiri S."/>
            <person name="Kikuta A."/>
            <person name="Kobayashi H."/>
            <person name="Kobayashi N."/>
            <person name="Machita K."/>
            <person name="Maehara T."/>
            <person name="Masukawa M."/>
            <person name="Mizubayashi T."/>
            <person name="Mukai Y."/>
            <person name="Nagasaki H."/>
            <person name="Nagata Y."/>
            <person name="Naito S."/>
            <person name="Nakashima M."/>
            <person name="Nakama Y."/>
            <person name="Nakamichi Y."/>
            <person name="Nakamura M."/>
            <person name="Meguro A."/>
            <person name="Negishi M."/>
            <person name="Ohta I."/>
            <person name="Ohta T."/>
            <person name="Okamoto M."/>
            <person name="Ono N."/>
            <person name="Saji S."/>
            <person name="Sakaguchi M."/>
            <person name="Sakai K."/>
            <person name="Shibata M."/>
            <person name="Shimokawa T."/>
            <person name="Song J."/>
            <person name="Takazaki Y."/>
            <person name="Terasawa K."/>
            <person name="Tsugane M."/>
            <person name="Tsuji K."/>
            <person name="Ueda S."/>
            <person name="Waki K."/>
            <person name="Yamagata H."/>
            <person name="Yamamoto M."/>
            <person name="Yamamoto S."/>
            <person name="Yamane H."/>
            <person name="Yoshiki S."/>
            <person name="Yoshihara R."/>
            <person name="Yukawa K."/>
            <person name="Zhong H."/>
            <person name="Yano M."/>
            <person name="Yuan Q."/>
            <person name="Ouyang S."/>
            <person name="Liu J."/>
            <person name="Jones K.M."/>
            <person name="Gansberger K."/>
            <person name="Moffat K."/>
            <person name="Hill J."/>
            <person name="Bera J."/>
            <person name="Fadrosh D."/>
            <person name="Jin S."/>
            <person name="Johri S."/>
            <person name="Kim M."/>
            <person name="Overton L."/>
            <person name="Reardon M."/>
            <person name="Tsitrin T."/>
            <person name="Vuong H."/>
            <person name="Weaver B."/>
            <person name="Ciecko A."/>
            <person name="Tallon L."/>
            <person name="Jackson J."/>
            <person name="Pai G."/>
            <person name="Aken S.V."/>
            <person name="Utterback T."/>
            <person name="Reidmuller S."/>
            <person name="Feldblyum T."/>
            <person name="Hsiao J."/>
            <person name="Zismann V."/>
            <person name="Iobst S."/>
            <person name="de Vazeille A.R."/>
            <person name="Buell C.R."/>
            <person name="Ying K."/>
            <person name="Li Y."/>
            <person name="Lu T."/>
            <person name="Huang Y."/>
            <person name="Zhao Q."/>
            <person name="Feng Q."/>
            <person name="Zhang L."/>
            <person name="Zhu J."/>
            <person name="Weng Q."/>
            <person name="Mu J."/>
            <person name="Lu Y."/>
            <person name="Fan D."/>
            <person name="Liu Y."/>
            <person name="Guan J."/>
            <person name="Zhang Y."/>
            <person name="Yu S."/>
            <person name="Liu X."/>
            <person name="Zhang Y."/>
            <person name="Hong G."/>
            <person name="Han B."/>
            <person name="Choisne N."/>
            <person name="Demange N."/>
            <person name="Orjeda G."/>
            <person name="Samain S."/>
            <person name="Cattolico L."/>
            <person name="Pelletier E."/>
            <person name="Couloux A."/>
            <person name="Segurens B."/>
            <person name="Wincker P."/>
            <person name="D'Hont A."/>
            <person name="Scarpelli C."/>
            <person name="Weissenbach J."/>
            <person name="Salanoubat M."/>
            <person name="Quetier F."/>
            <person name="Yu Y."/>
            <person name="Kim H.R."/>
            <person name="Rambo T."/>
            <person name="Currie J."/>
            <person name="Collura K."/>
            <person name="Luo M."/>
            <person name="Yang T."/>
            <person name="Ammiraju J.S.S."/>
            <person name="Engler F."/>
            <person name="Soderlund C."/>
            <person name="Wing R.A."/>
            <person name="Palmer L.E."/>
            <person name="de la Bastide M."/>
            <person name="Spiegel L."/>
            <person name="Nascimento L."/>
            <person name="Zutavern T."/>
            <person name="O'Shaughnessy A."/>
            <person name="Dike S."/>
            <person name="Dedhia N."/>
            <person name="Preston R."/>
            <person name="Balija V."/>
            <person name="McCombie W.R."/>
            <person name="Chow T."/>
            <person name="Chen H."/>
            <person name="Chung M."/>
            <person name="Chen C."/>
            <person name="Shaw J."/>
            <person name="Wu H."/>
            <person name="Hsiao K."/>
            <person name="Chao Y."/>
            <person name="Chu M."/>
            <person name="Cheng C."/>
            <person name="Hour A."/>
            <person name="Lee P."/>
            <person name="Lin S."/>
            <person name="Lin Y."/>
            <person name="Liou J."/>
            <person name="Liu S."/>
            <person name="Hsing Y."/>
            <person name="Raghuvanshi S."/>
            <person name="Mohanty A."/>
            <person name="Bharti A.K."/>
            <person name="Gaur A."/>
            <person name="Gupta V."/>
            <person name="Kumar D."/>
            <person name="Ravi V."/>
            <person name="Vij S."/>
            <person name="Kapur A."/>
            <person name="Khurana P."/>
            <person name="Khurana P."/>
            <person name="Khurana J.P."/>
            <person name="Tyagi A.K."/>
            <person name="Gaikwad K."/>
            <person name="Singh A."/>
            <person name="Dalal V."/>
            <person name="Srivastava S."/>
            <person name="Dixit A."/>
            <person name="Pal A.K."/>
            <person name="Ghazi I.A."/>
            <person name="Yadav M."/>
            <person name="Pandit A."/>
            <person name="Bhargava A."/>
            <person name="Sureshbabu K."/>
            <person name="Batra K."/>
            <person name="Sharma T.R."/>
            <person name="Mohapatra T."/>
            <person name="Singh N.K."/>
            <person name="Messing J."/>
            <person name="Nelson A.B."/>
            <person name="Fuks G."/>
            <person name="Kavchok S."/>
            <person name="Keizer G."/>
            <person name="Linton E."/>
            <person name="Llaca V."/>
            <person name="Song R."/>
            <person name="Tanyolac B."/>
            <person name="Young S."/>
            <person name="Ho-Il K."/>
            <person name="Hahn J.H."/>
            <person name="Sangsakoo G."/>
            <person name="Vanavichit A."/>
            <person name="de Mattos Luiz.A.T."/>
            <person name="Zimmer P.D."/>
            <person name="Malone G."/>
            <person name="Dellagostin O."/>
            <person name="de Oliveira A.C."/>
            <person name="Bevan M."/>
            <person name="Bancroft I."/>
            <person name="Minx P."/>
            <person name="Cordum H."/>
            <person name="Wilson R."/>
            <person name="Cheng Z."/>
            <person name="Jin W."/>
            <person name="Jiang J."/>
            <person name="Leong S.A."/>
            <person name="Iwama H."/>
            <person name="Gojobori T."/>
            <person name="Itoh T."/>
            <person name="Niimura Y."/>
            <person name="Fujii Y."/>
            <person name="Habara T."/>
            <person name="Sakai H."/>
            <person name="Sato Y."/>
            <person name="Wilson G."/>
            <person name="Kumar K."/>
            <person name="McCouch S."/>
            <person name="Juretic N."/>
            <person name="Hoen D."/>
            <person name="Wright S."/>
            <person name="Bruskiewich R."/>
            <person name="Bureau T."/>
            <person name="Miyao A."/>
            <person name="Hirochika H."/>
            <person name="Nishikawa T."/>
            <person name="Kadowaki K."/>
            <person name="Sugiura M."/>
            <person name="Burr B."/>
            <person name="Sasaki T."/>
        </authorList>
    </citation>
    <scope>NUCLEOTIDE SEQUENCE [LARGE SCALE GENOMIC DNA]</scope>
    <source>
        <strain evidence="3">cv. Nipponbare</strain>
    </source>
</reference>
<sequence>MRMETATADGEPGSPSPRPTLETHVETATPILRPVARRSAWRRRACMETADGDSGAYERWRLRRQDEGLAAVLQVLANW</sequence>